<comment type="caution">
    <text evidence="2">The sequence shown here is derived from an EMBL/GenBank/DDBJ whole genome shotgun (WGS) entry which is preliminary data.</text>
</comment>
<dbReference type="Gene3D" id="2.70.50.70">
    <property type="match status" value="1"/>
</dbReference>
<reference evidence="2" key="1">
    <citation type="journal article" date="2021" name="Nat. Commun.">
        <title>Genetic determinants of endophytism in the Arabidopsis root mycobiome.</title>
        <authorList>
            <person name="Mesny F."/>
            <person name="Miyauchi S."/>
            <person name="Thiergart T."/>
            <person name="Pickel B."/>
            <person name="Atanasova L."/>
            <person name="Karlsson M."/>
            <person name="Huettel B."/>
            <person name="Barry K.W."/>
            <person name="Haridas S."/>
            <person name="Chen C."/>
            <person name="Bauer D."/>
            <person name="Andreopoulos W."/>
            <person name="Pangilinan J."/>
            <person name="LaButti K."/>
            <person name="Riley R."/>
            <person name="Lipzen A."/>
            <person name="Clum A."/>
            <person name="Drula E."/>
            <person name="Henrissat B."/>
            <person name="Kohler A."/>
            <person name="Grigoriev I.V."/>
            <person name="Martin F.M."/>
            <person name="Hacquard S."/>
        </authorList>
    </citation>
    <scope>NUCLEOTIDE SEQUENCE</scope>
    <source>
        <strain evidence="2">MPI-SDFR-AT-0073</strain>
    </source>
</reference>
<gene>
    <name evidence="2" type="ORF">BKA67DRAFT_224462</name>
</gene>
<feature type="chain" id="PRO_5040307347" evidence="1">
    <location>
        <begin position="22"/>
        <end position="407"/>
    </location>
</feature>
<dbReference type="Proteomes" id="UP000758603">
    <property type="component" value="Unassembled WGS sequence"/>
</dbReference>
<dbReference type="OrthoDB" id="2342176at2759"/>
<evidence type="ECO:0000313" key="3">
    <source>
        <dbReference type="Proteomes" id="UP000758603"/>
    </source>
</evidence>
<protein>
    <submittedName>
        <fullName evidence="2">Uncharacterized protein</fullName>
    </submittedName>
</protein>
<keyword evidence="1" id="KW-0732">Signal</keyword>
<evidence type="ECO:0000256" key="1">
    <source>
        <dbReference type="SAM" id="SignalP"/>
    </source>
</evidence>
<sequence>MFNAKTIVAATALLAASAVEAHMQLVSPQGHTFLTTDGQNSPGRPLDATGSDFPCRNPSLGLAWSGPTNSYALGSKQQLALKGSAVHGGGSCQLSISYDTAPTKDSVFKVIHTVQGGCPARSTTGNLGNDAEMTDPFTYDYTIPSDIPAGNATIAWSWINRVGNREFYMNCGVLELTGTSGDKANFDKLPDLFVANIDGVSAGCSTSPSGAQGDTSSDFDPVIPNAGDSVEDNLSLAVAGGWGTRVFGATCASAASGYTATTGSGSGATSVAASATSTAVTTSAAVSVTASVTASVPGGVFITKTTQAATTVAPVTSATSVISSVPATSATASAGSGSASGQTKSGSCTTEGMFSCSSDGKSFQQCASGSWSAVTQMAAGTVCTPGDSTDMKIAAAGRRMAMRALKA</sequence>
<dbReference type="PANTHER" id="PTHR36182">
    <property type="entry name" value="PROTEIN, PUTATIVE (AFU_ORTHOLOGUE AFUA_6G10930)-RELATED"/>
    <property type="match status" value="1"/>
</dbReference>
<keyword evidence="3" id="KW-1185">Reference proteome</keyword>
<organism evidence="2 3">
    <name type="scientific">Truncatella angustata</name>
    <dbReference type="NCBI Taxonomy" id="152316"/>
    <lineage>
        <taxon>Eukaryota</taxon>
        <taxon>Fungi</taxon>
        <taxon>Dikarya</taxon>
        <taxon>Ascomycota</taxon>
        <taxon>Pezizomycotina</taxon>
        <taxon>Sordariomycetes</taxon>
        <taxon>Xylariomycetidae</taxon>
        <taxon>Amphisphaeriales</taxon>
        <taxon>Sporocadaceae</taxon>
        <taxon>Truncatella</taxon>
    </lineage>
</organism>
<feature type="signal peptide" evidence="1">
    <location>
        <begin position="1"/>
        <end position="21"/>
    </location>
</feature>
<name>A0A9P8UMX4_9PEZI</name>
<dbReference type="RefSeq" id="XP_045959312.1">
    <property type="nucleotide sequence ID" value="XM_046095584.1"/>
</dbReference>
<dbReference type="EMBL" id="JAGPXC010000003">
    <property type="protein sequence ID" value="KAH6655047.1"/>
    <property type="molecule type" value="Genomic_DNA"/>
</dbReference>
<dbReference type="AlphaFoldDB" id="A0A9P8UMX4"/>
<dbReference type="GeneID" id="70124477"/>
<dbReference type="PANTHER" id="PTHR36182:SF2">
    <property type="entry name" value="LYTIC POLYSACCHARIDE MONOOXYGENASE"/>
    <property type="match status" value="1"/>
</dbReference>
<accession>A0A9P8UMX4</accession>
<evidence type="ECO:0000313" key="2">
    <source>
        <dbReference type="EMBL" id="KAH6655047.1"/>
    </source>
</evidence>
<proteinExistence type="predicted"/>